<dbReference type="Proteomes" id="UP001055879">
    <property type="component" value="Linkage Group LG01"/>
</dbReference>
<gene>
    <name evidence="1" type="ORF">L6452_02125</name>
</gene>
<sequence>MRMFIDYRELNKATVKNRYPLPRIDDLFDQLQGAGCFSKIDLCSGYHQVKVRKEDVPKTAFRTRYGHYEFLVMPFGLTNAPAVFMDLMNRVCRPFLDKSVIVFIDDILVYSKSESEHEQHLREVLEVLRKERLYAKFSKCDFCLKEVQFLGHVVTRVGVKVDPSKIEAMMNWEPPKILTRKNVKFEWTETQEKAFRILQKKLCESPILTLPEGSEDFVVYSDASKMGLGCVLMQRGKVIAYASRHLKIHEYNNPTHDLELAVVVFALKLWRHYLYGTKCTLYTDHKSLKYVFDQKELNMRQRWWLKLLKDYDCELLYHPGKANVVADALSRKNYSGSIRTTHSRIELVSSLVEKIKTSQVEILLEENLKVEIMTKQRLLLTEDSCGVKLFNGRVWVPKIGGNRELLLEDAHKSKYSIHPGSTKMYRDLKLHYWWPVMKLDVARYVEHCVTCSQVKVEHQRPYGSLQSLEIPEWKWEHITMDFKTKLPKTLRGHDTIWVIVDRLTKSAHFLPMRETLPMDKLAKLYIDEVVSRHGILLSIMSDRDSRFTSNFWDGF</sequence>
<evidence type="ECO:0000313" key="2">
    <source>
        <dbReference type="Proteomes" id="UP001055879"/>
    </source>
</evidence>
<name>A0ACB9FIZ0_ARCLA</name>
<comment type="caution">
    <text evidence="1">The sequence shown here is derived from an EMBL/GenBank/DDBJ whole genome shotgun (WGS) entry which is preliminary data.</text>
</comment>
<protein>
    <submittedName>
        <fullName evidence="1">Uncharacterized protein</fullName>
    </submittedName>
</protein>
<proteinExistence type="predicted"/>
<reference evidence="2" key="1">
    <citation type="journal article" date="2022" name="Mol. Ecol. Resour.">
        <title>The genomes of chicory, endive, great burdock and yacon provide insights into Asteraceae palaeo-polyploidization history and plant inulin production.</title>
        <authorList>
            <person name="Fan W."/>
            <person name="Wang S."/>
            <person name="Wang H."/>
            <person name="Wang A."/>
            <person name="Jiang F."/>
            <person name="Liu H."/>
            <person name="Zhao H."/>
            <person name="Xu D."/>
            <person name="Zhang Y."/>
        </authorList>
    </citation>
    <scope>NUCLEOTIDE SEQUENCE [LARGE SCALE GENOMIC DNA]</scope>
    <source>
        <strain evidence="2">cv. Niubang</strain>
    </source>
</reference>
<dbReference type="EMBL" id="CM042047">
    <property type="protein sequence ID" value="KAI3770976.1"/>
    <property type="molecule type" value="Genomic_DNA"/>
</dbReference>
<reference evidence="1 2" key="2">
    <citation type="journal article" date="2022" name="Mol. Ecol. Resour.">
        <title>The genomes of chicory, endive, great burdock and yacon provide insights into Asteraceae paleo-polyploidization history and plant inulin production.</title>
        <authorList>
            <person name="Fan W."/>
            <person name="Wang S."/>
            <person name="Wang H."/>
            <person name="Wang A."/>
            <person name="Jiang F."/>
            <person name="Liu H."/>
            <person name="Zhao H."/>
            <person name="Xu D."/>
            <person name="Zhang Y."/>
        </authorList>
    </citation>
    <scope>NUCLEOTIDE SEQUENCE [LARGE SCALE GENOMIC DNA]</scope>
    <source>
        <strain evidence="2">cv. Niubang</strain>
    </source>
</reference>
<accession>A0ACB9FIZ0</accession>
<organism evidence="1 2">
    <name type="scientific">Arctium lappa</name>
    <name type="common">Greater burdock</name>
    <name type="synonym">Lappa major</name>
    <dbReference type="NCBI Taxonomy" id="4217"/>
    <lineage>
        <taxon>Eukaryota</taxon>
        <taxon>Viridiplantae</taxon>
        <taxon>Streptophyta</taxon>
        <taxon>Embryophyta</taxon>
        <taxon>Tracheophyta</taxon>
        <taxon>Spermatophyta</taxon>
        <taxon>Magnoliopsida</taxon>
        <taxon>eudicotyledons</taxon>
        <taxon>Gunneridae</taxon>
        <taxon>Pentapetalae</taxon>
        <taxon>asterids</taxon>
        <taxon>campanulids</taxon>
        <taxon>Asterales</taxon>
        <taxon>Asteraceae</taxon>
        <taxon>Carduoideae</taxon>
        <taxon>Cardueae</taxon>
        <taxon>Arctiinae</taxon>
        <taxon>Arctium</taxon>
    </lineage>
</organism>
<keyword evidence="2" id="KW-1185">Reference proteome</keyword>
<evidence type="ECO:0000313" key="1">
    <source>
        <dbReference type="EMBL" id="KAI3770976.1"/>
    </source>
</evidence>